<dbReference type="GO" id="GO:0009313">
    <property type="term" value="P:oligosaccharide catabolic process"/>
    <property type="evidence" value="ECO:0007669"/>
    <property type="project" value="TreeGrafter"/>
</dbReference>
<feature type="domain" description="Glycosyl hydrolase family 13 catalytic" evidence="3">
    <location>
        <begin position="70"/>
        <end position="451"/>
    </location>
</feature>
<dbReference type="PANTHER" id="PTHR10357">
    <property type="entry name" value="ALPHA-AMYLASE FAMILY MEMBER"/>
    <property type="match status" value="1"/>
</dbReference>
<dbReference type="Proteomes" id="UP000286268">
    <property type="component" value="Chromosome"/>
</dbReference>
<dbReference type="PANTHER" id="PTHR10357:SF179">
    <property type="entry name" value="NEUTRAL AND BASIC AMINO ACID TRANSPORT PROTEIN RBAT"/>
    <property type="match status" value="1"/>
</dbReference>
<evidence type="ECO:0000256" key="1">
    <source>
        <dbReference type="ARBA" id="ARBA00008061"/>
    </source>
</evidence>
<reference evidence="4 5" key="1">
    <citation type="submission" date="2018-01" db="EMBL/GenBank/DDBJ databases">
        <title>Genome Sequencing and Assembly of Anaerobacter polyendosporus strain CT4.</title>
        <authorList>
            <person name="Tachaapaikoon C."/>
            <person name="Sutheeworapong S."/>
            <person name="Jenjaroenpun P."/>
            <person name="Wongsurawat T."/>
            <person name="Nookeaw I."/>
            <person name="Cheawchanlertfa P."/>
            <person name="Kosugi A."/>
            <person name="Cheevadhanarak S."/>
            <person name="Ratanakhanokchai K."/>
        </authorList>
    </citation>
    <scope>NUCLEOTIDE SEQUENCE [LARGE SCALE GENOMIC DNA]</scope>
    <source>
        <strain evidence="4 5">CT4</strain>
    </source>
</reference>
<accession>A0A3R5X4E5</accession>
<evidence type="ECO:0000259" key="3">
    <source>
        <dbReference type="SMART" id="SM00642"/>
    </source>
</evidence>
<keyword evidence="2" id="KW-1133">Transmembrane helix</keyword>
<organism evidence="4 5">
    <name type="scientific">Clostridium manihotivorum</name>
    <dbReference type="NCBI Taxonomy" id="2320868"/>
    <lineage>
        <taxon>Bacteria</taxon>
        <taxon>Bacillati</taxon>
        <taxon>Bacillota</taxon>
        <taxon>Clostridia</taxon>
        <taxon>Eubacteriales</taxon>
        <taxon>Clostridiaceae</taxon>
        <taxon>Clostridium</taxon>
    </lineage>
</organism>
<sequence>MRQLKKLRQLPWIIAAAIVIGLVVIIFLPRTTKTKYDSKANEALLNKTHKSFTPIAYTSNKSYKDRVFYEIFVASFNDSNGDGVGDLKGVEQKLDYLQSLGVSGIWLMPVNESPSYHGYDVSDYYDVRKKYGSLEDLYSLINEAHKRDIAVVMDLVVNHTSDQNPWFVEALNNQTSKYRDYYSWTKDQSNLEKFSTINTRAWHAKSKDNIYYGVFGDDMPDLNFDNTEVRDEVKKIAKYYIDMGIDGFRLDAAKHIYDGELDKNLQWWKEFSSYVKSVNKNTILVGEVSDKTDVVSNYLTALDSCFNFDLGTDILNAVKDNNFKDLASSYSSMQTIAQSKNKDYLDSTFLTNHDMNRVMSTLGSVEKCKTAASILFTLPGTPYVYYGEETGMTGVKPDERIREPFIWDNKDKSKNTSWTTVSNDNKKIAVNLEDKDKNSLLNFYRTFIKLRNDNPTLRYGSFEPINIGNTDVLAFNRKYNSETLSVFINGNKADQSVNTSAIKGTVLYSSENLSGEINTNGTLNLKKGEILIIKNN</sequence>
<gene>
    <name evidence="4" type="ORF">C1I91_23495</name>
</gene>
<dbReference type="Gene3D" id="3.90.400.10">
    <property type="entry name" value="Oligo-1,6-glucosidase, Domain 2"/>
    <property type="match status" value="1"/>
</dbReference>
<feature type="transmembrane region" description="Helical" evidence="2">
    <location>
        <begin position="12"/>
        <end position="29"/>
    </location>
</feature>
<evidence type="ECO:0000313" key="4">
    <source>
        <dbReference type="EMBL" id="QAA34365.1"/>
    </source>
</evidence>
<dbReference type="SMART" id="SM00642">
    <property type="entry name" value="Aamy"/>
    <property type="match status" value="1"/>
</dbReference>
<dbReference type="GO" id="GO:0004556">
    <property type="term" value="F:alpha-amylase activity"/>
    <property type="evidence" value="ECO:0007669"/>
    <property type="project" value="TreeGrafter"/>
</dbReference>
<dbReference type="InterPro" id="IPR045857">
    <property type="entry name" value="O16G_dom_2"/>
</dbReference>
<dbReference type="OrthoDB" id="9805159at2"/>
<dbReference type="EMBL" id="CP025746">
    <property type="protein sequence ID" value="QAA34365.1"/>
    <property type="molecule type" value="Genomic_DNA"/>
</dbReference>
<dbReference type="SUPFAM" id="SSF51445">
    <property type="entry name" value="(Trans)glycosidases"/>
    <property type="match status" value="1"/>
</dbReference>
<keyword evidence="2" id="KW-0472">Membrane</keyword>
<proteinExistence type="inferred from homology"/>
<dbReference type="InterPro" id="IPR013780">
    <property type="entry name" value="Glyco_hydro_b"/>
</dbReference>
<dbReference type="KEGG" id="cmah:C1I91_23495"/>
<dbReference type="SUPFAM" id="SSF51011">
    <property type="entry name" value="Glycosyl hydrolase domain"/>
    <property type="match status" value="1"/>
</dbReference>
<dbReference type="Pfam" id="PF00128">
    <property type="entry name" value="Alpha-amylase"/>
    <property type="match status" value="1"/>
</dbReference>
<keyword evidence="5" id="KW-1185">Reference proteome</keyword>
<comment type="similarity">
    <text evidence="1">Belongs to the glycosyl hydrolase 13 family.</text>
</comment>
<dbReference type="CDD" id="cd11316">
    <property type="entry name" value="AmyAc_bac2_AmyA"/>
    <property type="match status" value="1"/>
</dbReference>
<dbReference type="AlphaFoldDB" id="A0A3R5X4E5"/>
<dbReference type="InterPro" id="IPR006047">
    <property type="entry name" value="GH13_cat_dom"/>
</dbReference>
<dbReference type="Gene3D" id="3.20.20.80">
    <property type="entry name" value="Glycosidases"/>
    <property type="match status" value="1"/>
</dbReference>
<dbReference type="Gene3D" id="2.60.40.1180">
    <property type="entry name" value="Golgi alpha-mannosidase II"/>
    <property type="match status" value="1"/>
</dbReference>
<dbReference type="RefSeq" id="WP_128215080.1">
    <property type="nucleotide sequence ID" value="NZ_CP025746.1"/>
</dbReference>
<name>A0A3R5X4E5_9CLOT</name>
<protein>
    <submittedName>
        <fullName evidence="4">Alpha-amylase</fullName>
    </submittedName>
</protein>
<dbReference type="InterPro" id="IPR017853">
    <property type="entry name" value="GH"/>
</dbReference>
<keyword evidence="2" id="KW-0812">Transmembrane</keyword>
<evidence type="ECO:0000256" key="2">
    <source>
        <dbReference type="SAM" id="Phobius"/>
    </source>
</evidence>
<evidence type="ECO:0000313" key="5">
    <source>
        <dbReference type="Proteomes" id="UP000286268"/>
    </source>
</evidence>